<feature type="domain" description="Tyr recombinase" evidence="2">
    <location>
        <begin position="32"/>
        <end position="239"/>
    </location>
</feature>
<dbReference type="EMBL" id="KN600133">
    <property type="protein sequence ID" value="KHJ80632.1"/>
    <property type="molecule type" value="Genomic_DNA"/>
</dbReference>
<protein>
    <submittedName>
        <fullName evidence="3">Site-specific recombinase, phage integrase family</fullName>
    </submittedName>
</protein>
<dbReference type="Pfam" id="PF00589">
    <property type="entry name" value="Phage_integrase"/>
    <property type="match status" value="1"/>
</dbReference>
<sequence>MSNWSAGTIKQYNSALRRWADYCRYHAIDRQRPPRPRYSDIWDVSVVLSYLVSLGPNRGLSLKDLTLKTVMLVALVAPKRASELAALSLNSVQVGADTWVFTLDYVNTNRGWGKAHTAVIRAYPEDRILCPLTAVKDYTLRTLLYRHKTHSLFLSFHRPHNSVTSTTISRWLRLLLSRAGIDDRFKAHSTRAASTTASRKHGLSSKAIMEAANWAPNGSTFERFYYKGSDENSFQASVLSSTRCVEEAVEAKREREQEKGRKAGVKAFEGLKEQEVPPCTKVAPQNAVVQH</sequence>
<dbReference type="OrthoDB" id="5869617at2759"/>
<organism evidence="3 4">
    <name type="scientific">Oesophagostomum dentatum</name>
    <name type="common">Nodular worm</name>
    <dbReference type="NCBI Taxonomy" id="61180"/>
    <lineage>
        <taxon>Eukaryota</taxon>
        <taxon>Metazoa</taxon>
        <taxon>Ecdysozoa</taxon>
        <taxon>Nematoda</taxon>
        <taxon>Chromadorea</taxon>
        <taxon>Rhabditida</taxon>
        <taxon>Rhabditina</taxon>
        <taxon>Rhabditomorpha</taxon>
        <taxon>Strongyloidea</taxon>
        <taxon>Strongylidae</taxon>
        <taxon>Oesophagostomum</taxon>
    </lineage>
</organism>
<evidence type="ECO:0000313" key="3">
    <source>
        <dbReference type="EMBL" id="KHJ80632.1"/>
    </source>
</evidence>
<reference evidence="3 4" key="1">
    <citation type="submission" date="2014-03" db="EMBL/GenBank/DDBJ databases">
        <title>Draft genome of the hookworm Oesophagostomum dentatum.</title>
        <authorList>
            <person name="Mitreva M."/>
        </authorList>
    </citation>
    <scope>NUCLEOTIDE SEQUENCE [LARGE SCALE GENOMIC DNA]</scope>
    <source>
        <strain evidence="3 4">OD-Hann</strain>
    </source>
</reference>
<dbReference type="GO" id="GO:0015074">
    <property type="term" value="P:DNA integration"/>
    <property type="evidence" value="ECO:0007669"/>
    <property type="project" value="InterPro"/>
</dbReference>
<dbReference type="AlphaFoldDB" id="A0A0B1SAV7"/>
<gene>
    <name evidence="3" type="ORF">OESDEN_19691</name>
</gene>
<dbReference type="InterPro" id="IPR013762">
    <property type="entry name" value="Integrase-like_cat_sf"/>
</dbReference>
<keyword evidence="4" id="KW-1185">Reference proteome</keyword>
<dbReference type="Proteomes" id="UP000053660">
    <property type="component" value="Unassembled WGS sequence"/>
</dbReference>
<proteinExistence type="predicted"/>
<evidence type="ECO:0000256" key="1">
    <source>
        <dbReference type="ARBA" id="ARBA00023172"/>
    </source>
</evidence>
<dbReference type="PROSITE" id="PS51898">
    <property type="entry name" value="TYR_RECOMBINASE"/>
    <property type="match status" value="1"/>
</dbReference>
<dbReference type="GO" id="GO:0006310">
    <property type="term" value="P:DNA recombination"/>
    <property type="evidence" value="ECO:0007669"/>
    <property type="project" value="UniProtKB-KW"/>
</dbReference>
<accession>A0A0B1SAV7</accession>
<keyword evidence="1" id="KW-0233">DNA recombination</keyword>
<dbReference type="PANTHER" id="PTHR35617:SF3">
    <property type="entry name" value="CORE-BINDING (CB) DOMAIN-CONTAINING PROTEIN"/>
    <property type="match status" value="1"/>
</dbReference>
<dbReference type="PANTHER" id="PTHR35617">
    <property type="entry name" value="PHAGE_INTEGRASE DOMAIN-CONTAINING PROTEIN"/>
    <property type="match status" value="1"/>
</dbReference>
<dbReference type="GO" id="GO:0003677">
    <property type="term" value="F:DNA binding"/>
    <property type="evidence" value="ECO:0007669"/>
    <property type="project" value="InterPro"/>
</dbReference>
<evidence type="ECO:0000259" key="2">
    <source>
        <dbReference type="PROSITE" id="PS51898"/>
    </source>
</evidence>
<name>A0A0B1SAV7_OESDE</name>
<evidence type="ECO:0000313" key="4">
    <source>
        <dbReference type="Proteomes" id="UP000053660"/>
    </source>
</evidence>
<dbReference type="InterPro" id="IPR011010">
    <property type="entry name" value="DNA_brk_join_enz"/>
</dbReference>
<dbReference type="InterPro" id="IPR002104">
    <property type="entry name" value="Integrase_catalytic"/>
</dbReference>
<dbReference type="SUPFAM" id="SSF56349">
    <property type="entry name" value="DNA breaking-rejoining enzymes"/>
    <property type="match status" value="1"/>
</dbReference>
<dbReference type="Gene3D" id="1.10.443.10">
    <property type="entry name" value="Intergrase catalytic core"/>
    <property type="match status" value="1"/>
</dbReference>